<keyword evidence="4" id="KW-1003">Cell membrane</keyword>
<feature type="transmembrane region" description="Helical" evidence="9">
    <location>
        <begin position="93"/>
        <end position="110"/>
    </location>
</feature>
<evidence type="ECO:0000313" key="11">
    <source>
        <dbReference type="Proteomes" id="UP000274117"/>
    </source>
</evidence>
<dbReference type="GO" id="GO:0010043">
    <property type="term" value="P:response to zinc ion"/>
    <property type="evidence" value="ECO:0007669"/>
    <property type="project" value="TreeGrafter"/>
</dbReference>
<keyword evidence="6 9" id="KW-1133">Transmembrane helix</keyword>
<evidence type="ECO:0000256" key="5">
    <source>
        <dbReference type="ARBA" id="ARBA00022692"/>
    </source>
</evidence>
<dbReference type="Pfam" id="PF00950">
    <property type="entry name" value="ABC-3"/>
    <property type="match status" value="1"/>
</dbReference>
<dbReference type="Gene3D" id="1.10.3470.10">
    <property type="entry name" value="ABC transporter involved in vitamin B12 uptake, BtuC"/>
    <property type="match status" value="1"/>
</dbReference>
<feature type="transmembrane region" description="Helical" evidence="9">
    <location>
        <begin position="260"/>
        <end position="279"/>
    </location>
</feature>
<feature type="transmembrane region" description="Helical" evidence="9">
    <location>
        <begin position="190"/>
        <end position="223"/>
    </location>
</feature>
<organism evidence="10 11">
    <name type="scientific">Streptococcus suis</name>
    <dbReference type="NCBI Taxonomy" id="1307"/>
    <lineage>
        <taxon>Bacteria</taxon>
        <taxon>Bacillati</taxon>
        <taxon>Bacillota</taxon>
        <taxon>Bacilli</taxon>
        <taxon>Lactobacillales</taxon>
        <taxon>Streptococcaceae</taxon>
        <taxon>Streptococcus</taxon>
    </lineage>
</organism>
<accession>A0A3R8R580</accession>
<dbReference type="InterPro" id="IPR001626">
    <property type="entry name" value="ABC_TroCD"/>
</dbReference>
<dbReference type="Proteomes" id="UP000274117">
    <property type="component" value="Unassembled WGS sequence"/>
</dbReference>
<evidence type="ECO:0000256" key="8">
    <source>
        <dbReference type="RuleBase" id="RU003943"/>
    </source>
</evidence>
<evidence type="ECO:0000256" key="3">
    <source>
        <dbReference type="ARBA" id="ARBA00022448"/>
    </source>
</evidence>
<feature type="transmembrane region" description="Helical" evidence="9">
    <location>
        <begin position="12"/>
        <end position="33"/>
    </location>
</feature>
<dbReference type="InterPro" id="IPR037294">
    <property type="entry name" value="ABC_BtuC-like"/>
</dbReference>
<dbReference type="PANTHER" id="PTHR30477:SF3">
    <property type="entry name" value="METAL TRANSPORT SYSTEM MEMBRANE PROTEIN CT_069-RELATED"/>
    <property type="match status" value="1"/>
</dbReference>
<reference evidence="10 11" key="2">
    <citation type="submission" date="2018-12" db="EMBL/GenBank/DDBJ databases">
        <title>Whole-genome sequences of fifteen clinical Streptococcus suis strains isolated from pigs between 2006 and 2018.</title>
        <authorList>
            <person name="Stevens M.J.A."/>
            <person name="Cernela N."/>
            <person name="Spoerry Serrano N."/>
            <person name="Schmitt S."/>
            <person name="Schrenzel J."/>
            <person name="Stephan R."/>
        </authorList>
    </citation>
    <scope>NUCLEOTIDE SEQUENCE [LARGE SCALE GENOMIC DNA]</scope>
    <source>
        <strain evidence="10 11">PP422</strain>
    </source>
</reference>
<dbReference type="GO" id="GO:0055085">
    <property type="term" value="P:transmembrane transport"/>
    <property type="evidence" value="ECO:0007669"/>
    <property type="project" value="InterPro"/>
</dbReference>
<evidence type="ECO:0000256" key="2">
    <source>
        <dbReference type="ARBA" id="ARBA00008034"/>
    </source>
</evidence>
<proteinExistence type="inferred from homology"/>
<dbReference type="AlphaFoldDB" id="A0A3R8R580"/>
<keyword evidence="3 8" id="KW-0813">Transport</keyword>
<protein>
    <submittedName>
        <fullName evidence="10">Metal ABC transporter permease</fullName>
    </submittedName>
</protein>
<dbReference type="PANTHER" id="PTHR30477">
    <property type="entry name" value="ABC-TRANSPORTER METAL-BINDING PROTEIN"/>
    <property type="match status" value="1"/>
</dbReference>
<evidence type="ECO:0000256" key="7">
    <source>
        <dbReference type="ARBA" id="ARBA00023136"/>
    </source>
</evidence>
<feature type="transmembrane region" description="Helical" evidence="9">
    <location>
        <begin position="144"/>
        <end position="162"/>
    </location>
</feature>
<comment type="similarity">
    <text evidence="2 8">Belongs to the ABC-3 integral membrane protein family.</text>
</comment>
<evidence type="ECO:0000256" key="4">
    <source>
        <dbReference type="ARBA" id="ARBA00022475"/>
    </source>
</evidence>
<dbReference type="SUPFAM" id="SSF81345">
    <property type="entry name" value="ABC transporter involved in vitamin B12 uptake, BtuC"/>
    <property type="match status" value="1"/>
</dbReference>
<reference evidence="10 11" key="1">
    <citation type="submission" date="2018-11" db="EMBL/GenBank/DDBJ databases">
        <authorList>
            <person name="Stevens M.J."/>
            <person name="Cernela N."/>
            <person name="Spoerry Serrano N."/>
            <person name="Schmitt S."/>
            <person name="Schrenzel J."/>
            <person name="Stephan R."/>
        </authorList>
    </citation>
    <scope>NUCLEOTIDE SEQUENCE [LARGE SCALE GENOMIC DNA]</scope>
    <source>
        <strain evidence="10 11">PP422</strain>
    </source>
</reference>
<feature type="transmembrane region" description="Helical" evidence="9">
    <location>
        <begin position="64"/>
        <end position="81"/>
    </location>
</feature>
<gene>
    <name evidence="10" type="ORF">EI998_10325</name>
</gene>
<evidence type="ECO:0000256" key="6">
    <source>
        <dbReference type="ARBA" id="ARBA00022989"/>
    </source>
</evidence>
<sequence>MLDLLQDYSFWTVALGTLVLALAASQIGTISVLTRQSLIGDSLGHAAYPGIILSYMVFQSRQPLLLLIGAVASGYLSYGLVSWLCRGGRTSRVNALALVSAAFFGLGLVLKQYVQGNEAFQGAAQAGLENYVFGQAAFMQLDDVVLICLVALLALFLFGWHYQSLKLYLFDKQFAKLVGIPVEKIDRLTLFLMMSLIAVGLKVVGAILMSSFLIAPAVFGLLLGKSYGQTLALAAGIAGFSALLGSYVSSVVTGLSTGPAIIVCLSLSSLVAFAYVTYIRKENAGA</sequence>
<keyword evidence="7 9" id="KW-0472">Membrane</keyword>
<evidence type="ECO:0000313" key="10">
    <source>
        <dbReference type="EMBL" id="RRR50515.1"/>
    </source>
</evidence>
<keyword evidence="5 8" id="KW-0812">Transmembrane</keyword>
<evidence type="ECO:0000256" key="1">
    <source>
        <dbReference type="ARBA" id="ARBA00004651"/>
    </source>
</evidence>
<dbReference type="EMBL" id="RSDO01000031">
    <property type="protein sequence ID" value="RRR50515.1"/>
    <property type="molecule type" value="Genomic_DNA"/>
</dbReference>
<feature type="transmembrane region" description="Helical" evidence="9">
    <location>
        <begin position="230"/>
        <end position="248"/>
    </location>
</feature>
<name>A0A3R8R580_STRSU</name>
<dbReference type="GO" id="GO:0043190">
    <property type="term" value="C:ATP-binding cassette (ABC) transporter complex"/>
    <property type="evidence" value="ECO:0007669"/>
    <property type="project" value="InterPro"/>
</dbReference>
<evidence type="ECO:0000256" key="9">
    <source>
        <dbReference type="SAM" id="Phobius"/>
    </source>
</evidence>
<comment type="caution">
    <text evidence="10">The sequence shown here is derived from an EMBL/GenBank/DDBJ whole genome shotgun (WGS) entry which is preliminary data.</text>
</comment>
<comment type="subcellular location">
    <subcellularLocation>
        <location evidence="1 8">Cell membrane</location>
        <topology evidence="1 8">Multi-pass membrane protein</topology>
    </subcellularLocation>
</comment>